<accession>A0A8S5MZ71</accession>
<name>A0A8S5MZ71_9CAUD</name>
<evidence type="ECO:0000313" key="1">
    <source>
        <dbReference type="EMBL" id="DAD87512.1"/>
    </source>
</evidence>
<dbReference type="EMBL" id="BK015022">
    <property type="protein sequence ID" value="DAD87512.1"/>
    <property type="molecule type" value="Genomic_DNA"/>
</dbReference>
<proteinExistence type="predicted"/>
<reference evidence="1" key="1">
    <citation type="journal article" date="2021" name="Proc. Natl. Acad. Sci. U.S.A.">
        <title>A Catalog of Tens of Thousands of Viruses from Human Metagenomes Reveals Hidden Associations with Chronic Diseases.</title>
        <authorList>
            <person name="Tisza M.J."/>
            <person name="Buck C.B."/>
        </authorList>
    </citation>
    <scope>NUCLEOTIDE SEQUENCE</scope>
    <source>
        <strain evidence="1">CtAUQ2</strain>
    </source>
</reference>
<protein>
    <submittedName>
        <fullName evidence="1">Uncharacterized protein</fullName>
    </submittedName>
</protein>
<sequence length="45" mass="5511">MNSHFQLKNNVVRYKGRKLIMPLVCFKPYWYRIRSFCVARNHHGT</sequence>
<organism evidence="1">
    <name type="scientific">Siphoviridae sp. ctAUQ2</name>
    <dbReference type="NCBI Taxonomy" id="2826182"/>
    <lineage>
        <taxon>Viruses</taxon>
        <taxon>Duplodnaviria</taxon>
        <taxon>Heunggongvirae</taxon>
        <taxon>Uroviricota</taxon>
        <taxon>Caudoviricetes</taxon>
    </lineage>
</organism>